<dbReference type="Gene3D" id="3.10.590.10">
    <property type="entry name" value="ph1033 like domains"/>
    <property type="match status" value="1"/>
</dbReference>
<dbReference type="PANTHER" id="PTHR12357">
    <property type="entry name" value="YTH YT521-B HOMOLOGY DOMAIN-CONTAINING"/>
    <property type="match status" value="1"/>
</dbReference>
<feature type="non-terminal residue" evidence="3">
    <location>
        <position position="76"/>
    </location>
</feature>
<comment type="similarity">
    <text evidence="1">Belongs to the YTHDF family.</text>
</comment>
<name>A0A699Q730_TANCI</name>
<accession>A0A699Q730</accession>
<protein>
    <recommendedName>
        <fullName evidence="1">YTH domain-containing family protein</fullName>
    </recommendedName>
</protein>
<dbReference type="GO" id="GO:1990247">
    <property type="term" value="F:N6-methyladenosine-containing RNA reader activity"/>
    <property type="evidence" value="ECO:0007669"/>
    <property type="project" value="UniProtKB-UniRule"/>
</dbReference>
<keyword evidence="1" id="KW-0694">RNA-binding</keyword>
<dbReference type="InterPro" id="IPR045168">
    <property type="entry name" value="YTH_prot"/>
</dbReference>
<feature type="non-terminal residue" evidence="3">
    <location>
        <position position="1"/>
    </location>
</feature>
<feature type="domain" description="YTH" evidence="2">
    <location>
        <begin position="1"/>
        <end position="76"/>
    </location>
</feature>
<dbReference type="PANTHER" id="PTHR12357:SF119">
    <property type="entry name" value="30-KDA CLEAVAGE AND POLYADENYLATION SPECIFICITY FACTOR 30"/>
    <property type="match status" value="1"/>
</dbReference>
<dbReference type="GO" id="GO:0000398">
    <property type="term" value="P:mRNA splicing, via spliceosome"/>
    <property type="evidence" value="ECO:0007669"/>
    <property type="project" value="TreeGrafter"/>
</dbReference>
<dbReference type="EMBL" id="BKCJ010975104">
    <property type="protein sequence ID" value="GFC57800.1"/>
    <property type="molecule type" value="Genomic_DNA"/>
</dbReference>
<dbReference type="PROSITE" id="PS50882">
    <property type="entry name" value="YTH"/>
    <property type="match status" value="1"/>
</dbReference>
<dbReference type="GO" id="GO:0048024">
    <property type="term" value="P:regulation of mRNA splicing, via spliceosome"/>
    <property type="evidence" value="ECO:0007669"/>
    <property type="project" value="TreeGrafter"/>
</dbReference>
<dbReference type="GO" id="GO:0003729">
    <property type="term" value="F:mRNA binding"/>
    <property type="evidence" value="ECO:0007669"/>
    <property type="project" value="UniProtKB-UniRule"/>
</dbReference>
<comment type="function">
    <text evidence="1">Specifically recognizes and binds N6-methyladenosine (m6A)-containing RNAs, and regulates mRNA stability. M6A is a modification present at internal sites of mRNAs and some non-coding RNAs and plays a role in mRNA stability and processing.</text>
</comment>
<reference evidence="3" key="1">
    <citation type="journal article" date="2019" name="Sci. Rep.">
        <title>Draft genome of Tanacetum cinerariifolium, the natural source of mosquito coil.</title>
        <authorList>
            <person name="Yamashiro T."/>
            <person name="Shiraishi A."/>
            <person name="Satake H."/>
            <person name="Nakayama K."/>
        </authorList>
    </citation>
    <scope>NUCLEOTIDE SEQUENCE</scope>
</reference>
<proteinExistence type="inferred from homology"/>
<dbReference type="CDD" id="cd21134">
    <property type="entry name" value="YTH"/>
    <property type="match status" value="1"/>
</dbReference>
<dbReference type="Pfam" id="PF04146">
    <property type="entry name" value="YTH"/>
    <property type="match status" value="1"/>
</dbReference>
<sequence length="76" mass="8607">HVVPLWATQRSNEAKLNEAFDSVENVILIFSVNRTRHFQGCARMASKTGGFVGGGNWKYEHGTAHYGRNFGVRWLK</sequence>
<dbReference type="GO" id="GO:0005654">
    <property type="term" value="C:nucleoplasm"/>
    <property type="evidence" value="ECO:0007669"/>
    <property type="project" value="TreeGrafter"/>
</dbReference>
<dbReference type="AlphaFoldDB" id="A0A699Q730"/>
<evidence type="ECO:0000313" key="3">
    <source>
        <dbReference type="EMBL" id="GFC57800.1"/>
    </source>
</evidence>
<evidence type="ECO:0000256" key="1">
    <source>
        <dbReference type="RuleBase" id="RU369095"/>
    </source>
</evidence>
<dbReference type="InterPro" id="IPR007275">
    <property type="entry name" value="YTH_domain"/>
</dbReference>
<comment type="caution">
    <text evidence="3">The sequence shown here is derived from an EMBL/GenBank/DDBJ whole genome shotgun (WGS) entry which is preliminary data.</text>
</comment>
<evidence type="ECO:0000259" key="2">
    <source>
        <dbReference type="PROSITE" id="PS50882"/>
    </source>
</evidence>
<gene>
    <name evidence="3" type="ORF">Tci_829770</name>
</gene>
<organism evidence="3">
    <name type="scientific">Tanacetum cinerariifolium</name>
    <name type="common">Dalmatian daisy</name>
    <name type="synonym">Chrysanthemum cinerariifolium</name>
    <dbReference type="NCBI Taxonomy" id="118510"/>
    <lineage>
        <taxon>Eukaryota</taxon>
        <taxon>Viridiplantae</taxon>
        <taxon>Streptophyta</taxon>
        <taxon>Embryophyta</taxon>
        <taxon>Tracheophyta</taxon>
        <taxon>Spermatophyta</taxon>
        <taxon>Magnoliopsida</taxon>
        <taxon>eudicotyledons</taxon>
        <taxon>Gunneridae</taxon>
        <taxon>Pentapetalae</taxon>
        <taxon>asterids</taxon>
        <taxon>campanulids</taxon>
        <taxon>Asterales</taxon>
        <taxon>Asteraceae</taxon>
        <taxon>Asteroideae</taxon>
        <taxon>Anthemideae</taxon>
        <taxon>Anthemidinae</taxon>
        <taxon>Tanacetum</taxon>
    </lineage>
</organism>